<protein>
    <submittedName>
        <fullName evidence="1">Uncharacterized protein</fullName>
    </submittedName>
</protein>
<proteinExistence type="predicted"/>
<gene>
    <name evidence="1" type="ORF">SVUK_LOCUS2474</name>
</gene>
<evidence type="ECO:0000313" key="1">
    <source>
        <dbReference type="EMBL" id="VDM67476.1"/>
    </source>
</evidence>
<dbReference type="EMBL" id="UYYB01005622">
    <property type="protein sequence ID" value="VDM67476.1"/>
    <property type="molecule type" value="Genomic_DNA"/>
</dbReference>
<evidence type="ECO:0000313" key="2">
    <source>
        <dbReference type="Proteomes" id="UP000270094"/>
    </source>
</evidence>
<organism evidence="1 2">
    <name type="scientific">Strongylus vulgaris</name>
    <name type="common">Blood worm</name>
    <dbReference type="NCBI Taxonomy" id="40348"/>
    <lineage>
        <taxon>Eukaryota</taxon>
        <taxon>Metazoa</taxon>
        <taxon>Ecdysozoa</taxon>
        <taxon>Nematoda</taxon>
        <taxon>Chromadorea</taxon>
        <taxon>Rhabditida</taxon>
        <taxon>Rhabditina</taxon>
        <taxon>Rhabditomorpha</taxon>
        <taxon>Strongyloidea</taxon>
        <taxon>Strongylidae</taxon>
        <taxon>Strongylus</taxon>
    </lineage>
</organism>
<name>A0A3P7ID75_STRVU</name>
<dbReference type="OrthoDB" id="5829348at2759"/>
<reference evidence="1 2" key="1">
    <citation type="submission" date="2018-11" db="EMBL/GenBank/DDBJ databases">
        <authorList>
            <consortium name="Pathogen Informatics"/>
        </authorList>
    </citation>
    <scope>NUCLEOTIDE SEQUENCE [LARGE SCALE GENOMIC DNA]</scope>
</reference>
<accession>A0A3P7ID75</accession>
<dbReference type="Proteomes" id="UP000270094">
    <property type="component" value="Unassembled WGS sequence"/>
</dbReference>
<keyword evidence="2" id="KW-1185">Reference proteome</keyword>
<sequence>MVRVSVPESATNVVSTVSSILFEFGFTEQRAPGRVIVFGTDDEAFEEIDFDYYRMRKVRLSDIIKDRKASMGAQVLALYRYIAKVGGSDDNFGVVMDTMNNTDIDVSL</sequence>
<dbReference type="AlphaFoldDB" id="A0A3P7ID75"/>